<feature type="transmembrane region" description="Helical" evidence="8">
    <location>
        <begin position="333"/>
        <end position="353"/>
    </location>
</feature>
<feature type="transmembrane region" description="Helical" evidence="8">
    <location>
        <begin position="631"/>
        <end position="657"/>
    </location>
</feature>
<dbReference type="GO" id="GO:0005886">
    <property type="term" value="C:plasma membrane"/>
    <property type="evidence" value="ECO:0007669"/>
    <property type="project" value="UniProtKB-SubCell"/>
</dbReference>
<keyword evidence="12" id="KW-1185">Reference proteome</keyword>
<dbReference type="PANTHER" id="PTHR12308">
    <property type="entry name" value="ANOCTAMIN"/>
    <property type="match status" value="1"/>
</dbReference>
<proteinExistence type="inferred from homology"/>
<feature type="transmembrane region" description="Helical" evidence="8">
    <location>
        <begin position="405"/>
        <end position="435"/>
    </location>
</feature>
<dbReference type="InterPro" id="IPR049452">
    <property type="entry name" value="Anoctamin_TM"/>
</dbReference>
<evidence type="ECO:0000256" key="3">
    <source>
        <dbReference type="ARBA" id="ARBA00022475"/>
    </source>
</evidence>
<dbReference type="Pfam" id="PF16178">
    <property type="entry name" value="Anoct_dimer"/>
    <property type="match status" value="1"/>
</dbReference>
<keyword evidence="7" id="KW-0325">Glycoprotein</keyword>
<evidence type="ECO:0000256" key="7">
    <source>
        <dbReference type="ARBA" id="ARBA00023180"/>
    </source>
</evidence>
<comment type="similarity">
    <text evidence="2 8">Belongs to the anoctamin family.</text>
</comment>
<evidence type="ECO:0000256" key="5">
    <source>
        <dbReference type="ARBA" id="ARBA00022989"/>
    </source>
</evidence>
<dbReference type="PANTHER" id="PTHR12308:SF84">
    <property type="entry name" value="ANOCTAMIN"/>
    <property type="match status" value="1"/>
</dbReference>
<dbReference type="InterPro" id="IPR007632">
    <property type="entry name" value="Anoctamin"/>
</dbReference>
<dbReference type="InterPro" id="IPR032394">
    <property type="entry name" value="Anoct_dimer"/>
</dbReference>
<feature type="transmembrane region" description="Helical" evidence="8">
    <location>
        <begin position="681"/>
        <end position="705"/>
    </location>
</feature>
<evidence type="ECO:0000259" key="9">
    <source>
        <dbReference type="Pfam" id="PF04547"/>
    </source>
</evidence>
<evidence type="ECO:0000259" key="10">
    <source>
        <dbReference type="Pfam" id="PF16178"/>
    </source>
</evidence>
<feature type="transmembrane region" description="Helical" evidence="8">
    <location>
        <begin position="782"/>
        <end position="807"/>
    </location>
</feature>
<dbReference type="Proteomes" id="UP000078046">
    <property type="component" value="Unassembled WGS sequence"/>
</dbReference>
<keyword evidence="5 8" id="KW-1133">Transmembrane helix</keyword>
<keyword evidence="3" id="KW-1003">Cell membrane</keyword>
<evidence type="ECO:0000256" key="1">
    <source>
        <dbReference type="ARBA" id="ARBA00004651"/>
    </source>
</evidence>
<reference evidence="11 12" key="1">
    <citation type="submission" date="2016-04" db="EMBL/GenBank/DDBJ databases">
        <title>The genome of Intoshia linei affirms orthonectids as highly simplified spiralians.</title>
        <authorList>
            <person name="Mikhailov K.V."/>
            <person name="Slusarev G.S."/>
            <person name="Nikitin M.A."/>
            <person name="Logacheva M.D."/>
            <person name="Penin A."/>
            <person name="Aleoshin V."/>
            <person name="Panchin Y.V."/>
        </authorList>
    </citation>
    <scope>NUCLEOTIDE SEQUENCE [LARGE SCALE GENOMIC DNA]</scope>
    <source>
        <strain evidence="11">Intl2013</strain>
        <tissue evidence="11">Whole animal</tissue>
    </source>
</reference>
<sequence>MYFSVTENGECYQTKKLLSNCKEKEMFDDGFRCIDIVIYKIGDGDEYDDNALDRNCFIDNLKSLNVDVEEYQETENNKIITFYKLHATWELLCREAEYKKIHKPIQHNNDLLHKRMNELTESHNTLEIFCSSPDIIEKTEISLTYPYKSDYNNIFHTVDADNNIIRKNYFNSGERNLLLYEVLERIDALIKNSIFDGYYAVHEVCPTIKNISSSYTPITSDKQRLKRAWANWRKIFNIYQPLDLVRKYFGEKIGFYFTWLQYYTLMLIPLSIIGFACFIYGIITSVGDIPSNNICFDEISNTIMCPKCPKRCGYFYLKAECKFAKLIHIYDNYATLFYACFVSIWATIFCELWKRKQNVTSYRWRVHNYSQNEKLRVNFQYGVKYKQKNIVTNEMDVYLPFHKKICFFSISYVTIVFLISIVLSCLFGVIVYRIVVIRKIYQSLNSKSKLLDSNSFAKLATSVTAGFINLFVIVILEQAIYIYKTFNKSYFINRGLTIDQEKHRTDSAFLNSYTYKMYMFQFINFYAMIFYIAFLKAPYQNPNKNFFIFQNYELGQCEISGCMVDVTIQIIIVMVGKQIINSLKQLFIPFIKSKFNRIYHKKVMREMSWIDEFYLPATDELSLFPEYLEMVIQYGFIVMFSIAFPLAGLCALINNFIETRLDAKKMLYECRRPIARKAQSIGAWNTIINNVTYAGIIINACLIAFTSDIIPKIVYQTKISNNHTLTGYIASTLVKFDVKNFLPSMKPINPIIQNVTECSFRAYQFEAKPGEYENNTMFWEMLLYRILFVVIFENAIAVLTLLVRILIPDLPSKVRILQDYEKQQIKILEKKIYHD</sequence>
<keyword evidence="6 8" id="KW-0472">Membrane</keyword>
<comment type="caution">
    <text evidence="11">The sequence shown here is derived from an EMBL/GenBank/DDBJ whole genome shotgun (WGS) entry which is preliminary data.</text>
</comment>
<gene>
    <name evidence="11" type="ORF">A3Q56_04949</name>
</gene>
<evidence type="ECO:0000256" key="2">
    <source>
        <dbReference type="ARBA" id="ARBA00009671"/>
    </source>
</evidence>
<evidence type="ECO:0000256" key="6">
    <source>
        <dbReference type="ARBA" id="ARBA00023136"/>
    </source>
</evidence>
<evidence type="ECO:0000256" key="4">
    <source>
        <dbReference type="ARBA" id="ARBA00022692"/>
    </source>
</evidence>
<feature type="domain" description="Anoctamin transmembrane" evidence="9">
    <location>
        <begin position="245"/>
        <end position="816"/>
    </location>
</feature>
<evidence type="ECO:0000256" key="8">
    <source>
        <dbReference type="RuleBase" id="RU280814"/>
    </source>
</evidence>
<evidence type="ECO:0000313" key="12">
    <source>
        <dbReference type="Proteomes" id="UP000078046"/>
    </source>
</evidence>
<protein>
    <recommendedName>
        <fullName evidence="8">Anoctamin</fullName>
    </recommendedName>
</protein>
<feature type="transmembrane region" description="Helical" evidence="8">
    <location>
        <begin position="455"/>
        <end position="476"/>
    </location>
</feature>
<dbReference type="GO" id="GO:0005254">
    <property type="term" value="F:chloride channel activity"/>
    <property type="evidence" value="ECO:0007669"/>
    <property type="project" value="TreeGrafter"/>
</dbReference>
<keyword evidence="4 8" id="KW-0812">Transmembrane</keyword>
<feature type="domain" description="Anoctamin dimerisation" evidence="10">
    <location>
        <begin position="26"/>
        <end position="242"/>
    </location>
</feature>
<feature type="transmembrane region" description="Helical" evidence="8">
    <location>
        <begin position="262"/>
        <end position="283"/>
    </location>
</feature>
<dbReference type="OrthoDB" id="296386at2759"/>
<dbReference type="Pfam" id="PF04547">
    <property type="entry name" value="Anoctamin"/>
    <property type="match status" value="1"/>
</dbReference>
<dbReference type="AlphaFoldDB" id="A0A177AZM2"/>
<organism evidence="11 12">
    <name type="scientific">Intoshia linei</name>
    <dbReference type="NCBI Taxonomy" id="1819745"/>
    <lineage>
        <taxon>Eukaryota</taxon>
        <taxon>Metazoa</taxon>
        <taxon>Spiralia</taxon>
        <taxon>Lophotrochozoa</taxon>
        <taxon>Mesozoa</taxon>
        <taxon>Orthonectida</taxon>
        <taxon>Rhopaluridae</taxon>
        <taxon>Intoshia</taxon>
    </lineage>
</organism>
<comment type="subcellular location">
    <subcellularLocation>
        <location evidence="1">Cell membrane</location>
        <topology evidence="1">Multi-pass membrane protein</topology>
    </subcellularLocation>
    <subcellularLocation>
        <location evidence="8">Membrane</location>
        <topology evidence="8">Multi-pass membrane protein</topology>
    </subcellularLocation>
</comment>
<dbReference type="GO" id="GO:0046983">
    <property type="term" value="F:protein dimerization activity"/>
    <property type="evidence" value="ECO:0007669"/>
    <property type="project" value="InterPro"/>
</dbReference>
<feature type="transmembrane region" description="Helical" evidence="8">
    <location>
        <begin position="517"/>
        <end position="535"/>
    </location>
</feature>
<evidence type="ECO:0000313" key="11">
    <source>
        <dbReference type="EMBL" id="OAF67320.1"/>
    </source>
</evidence>
<accession>A0A177AZM2</accession>
<name>A0A177AZM2_9BILA</name>
<dbReference type="EMBL" id="LWCA01000692">
    <property type="protein sequence ID" value="OAF67320.1"/>
    <property type="molecule type" value="Genomic_DNA"/>
</dbReference>